<dbReference type="PANTHER" id="PTHR46986">
    <property type="entry name" value="ENDORIBONUCLEASE YBEY, CHLOROPLASTIC"/>
    <property type="match status" value="1"/>
</dbReference>
<evidence type="ECO:0000256" key="6">
    <source>
        <dbReference type="ARBA" id="ARBA00022759"/>
    </source>
</evidence>
<keyword evidence="2 9" id="KW-0690">Ribosome biogenesis</keyword>
<dbReference type="InterPro" id="IPR020549">
    <property type="entry name" value="YbeY_CS"/>
</dbReference>
<evidence type="ECO:0000256" key="5">
    <source>
        <dbReference type="ARBA" id="ARBA00022723"/>
    </source>
</evidence>
<dbReference type="GO" id="GO:0004222">
    <property type="term" value="F:metalloendopeptidase activity"/>
    <property type="evidence" value="ECO:0007669"/>
    <property type="project" value="InterPro"/>
</dbReference>
<evidence type="ECO:0000313" key="10">
    <source>
        <dbReference type="EMBL" id="SHJ91006.1"/>
    </source>
</evidence>
<dbReference type="GO" id="GO:0005737">
    <property type="term" value="C:cytoplasm"/>
    <property type="evidence" value="ECO:0007669"/>
    <property type="project" value="UniProtKB-SubCell"/>
</dbReference>
<comment type="function">
    <text evidence="9">Single strand-specific metallo-endoribonuclease involved in late-stage 70S ribosome quality control and in maturation of the 3' terminus of the 16S rRNA.</text>
</comment>
<feature type="binding site" evidence="9">
    <location>
        <position position="109"/>
    </location>
    <ligand>
        <name>Zn(2+)</name>
        <dbReference type="ChEBI" id="CHEBI:29105"/>
        <note>catalytic</note>
    </ligand>
</feature>
<dbReference type="EC" id="3.1.-.-" evidence="9"/>
<dbReference type="Proteomes" id="UP000243547">
    <property type="component" value="Unassembled WGS sequence"/>
</dbReference>
<dbReference type="Pfam" id="PF02130">
    <property type="entry name" value="YbeY"/>
    <property type="match status" value="1"/>
</dbReference>
<dbReference type="NCBIfam" id="TIGR00043">
    <property type="entry name" value="rRNA maturation RNase YbeY"/>
    <property type="match status" value="1"/>
</dbReference>
<evidence type="ECO:0000256" key="8">
    <source>
        <dbReference type="ARBA" id="ARBA00022833"/>
    </source>
</evidence>
<keyword evidence="3 9" id="KW-0698">rRNA processing</keyword>
<evidence type="ECO:0000256" key="2">
    <source>
        <dbReference type="ARBA" id="ARBA00022517"/>
    </source>
</evidence>
<dbReference type="PANTHER" id="PTHR46986:SF1">
    <property type="entry name" value="ENDORIBONUCLEASE YBEY, CHLOROPLASTIC"/>
    <property type="match status" value="1"/>
</dbReference>
<dbReference type="InterPro" id="IPR002036">
    <property type="entry name" value="YbeY"/>
</dbReference>
<dbReference type="RefSeq" id="WP_072906830.1">
    <property type="nucleotide sequence ID" value="NZ_FRAI01000009.1"/>
</dbReference>
<dbReference type="GO" id="GO:0008270">
    <property type="term" value="F:zinc ion binding"/>
    <property type="evidence" value="ECO:0007669"/>
    <property type="project" value="UniProtKB-UniRule"/>
</dbReference>
<organism evidence="10 11">
    <name type="scientific">Anaerobranca californiensis DSM 14826</name>
    <dbReference type="NCBI Taxonomy" id="1120989"/>
    <lineage>
        <taxon>Bacteria</taxon>
        <taxon>Bacillati</taxon>
        <taxon>Bacillota</taxon>
        <taxon>Clostridia</taxon>
        <taxon>Eubacteriales</taxon>
        <taxon>Proteinivoracaceae</taxon>
        <taxon>Anaerobranca</taxon>
    </lineage>
</organism>
<comment type="subcellular location">
    <subcellularLocation>
        <location evidence="9">Cytoplasm</location>
    </subcellularLocation>
</comment>
<dbReference type="PROSITE" id="PS01306">
    <property type="entry name" value="UPF0054"/>
    <property type="match status" value="1"/>
</dbReference>
<sequence>MLYPIIEVIEGIEISGEIEELINKICQQVVKEEEIKGEYEVNIIFVDDPFIKNLNSRFRGKDCPTDVLSFPFDTPEFLGEIYISLETAKKQAEEYNHTLTREIAFLTVHGLLHLLGYDHKEEPNEVMRVKEEKILTSLGIVRG</sequence>
<name>A0A1M6N5W0_9FIRM</name>
<feature type="binding site" evidence="9">
    <location>
        <position position="113"/>
    </location>
    <ligand>
        <name>Zn(2+)</name>
        <dbReference type="ChEBI" id="CHEBI:29105"/>
        <note>catalytic</note>
    </ligand>
</feature>
<evidence type="ECO:0000256" key="4">
    <source>
        <dbReference type="ARBA" id="ARBA00022722"/>
    </source>
</evidence>
<keyword evidence="8 9" id="KW-0862">Zinc</keyword>
<dbReference type="SUPFAM" id="SSF55486">
    <property type="entry name" value="Metalloproteases ('zincins'), catalytic domain"/>
    <property type="match status" value="1"/>
</dbReference>
<dbReference type="InterPro" id="IPR023091">
    <property type="entry name" value="MetalPrtase_cat_dom_sf_prd"/>
</dbReference>
<evidence type="ECO:0000256" key="9">
    <source>
        <dbReference type="HAMAP-Rule" id="MF_00009"/>
    </source>
</evidence>
<comment type="similarity">
    <text evidence="1 9">Belongs to the endoribonuclease YbeY family.</text>
</comment>
<dbReference type="STRING" id="1120989.SAMN02745227_01016"/>
<evidence type="ECO:0000256" key="7">
    <source>
        <dbReference type="ARBA" id="ARBA00022801"/>
    </source>
</evidence>
<gene>
    <name evidence="9" type="primary">ybeY</name>
    <name evidence="10" type="ORF">SAMN02745227_01016</name>
</gene>
<comment type="cofactor">
    <cofactor evidence="9">
        <name>Zn(2+)</name>
        <dbReference type="ChEBI" id="CHEBI:29105"/>
    </cofactor>
    <text evidence="9">Binds 1 zinc ion.</text>
</comment>
<dbReference type="HAMAP" id="MF_00009">
    <property type="entry name" value="Endoribonucl_YbeY"/>
    <property type="match status" value="1"/>
</dbReference>
<keyword evidence="4 9" id="KW-0540">Nuclease</keyword>
<dbReference type="OrthoDB" id="9807740at2"/>
<keyword evidence="6 9" id="KW-0255">Endonuclease</keyword>
<evidence type="ECO:0000256" key="1">
    <source>
        <dbReference type="ARBA" id="ARBA00010875"/>
    </source>
</evidence>
<reference evidence="11" key="1">
    <citation type="submission" date="2016-11" db="EMBL/GenBank/DDBJ databases">
        <authorList>
            <person name="Varghese N."/>
            <person name="Submissions S."/>
        </authorList>
    </citation>
    <scope>NUCLEOTIDE SEQUENCE [LARGE SCALE GENOMIC DNA]</scope>
    <source>
        <strain evidence="11">DSM 14826</strain>
    </source>
</reference>
<keyword evidence="5 9" id="KW-0479">Metal-binding</keyword>
<keyword evidence="11" id="KW-1185">Reference proteome</keyword>
<protein>
    <recommendedName>
        <fullName evidence="9">Endoribonuclease YbeY</fullName>
        <ecNumber evidence="9">3.1.-.-</ecNumber>
    </recommendedName>
</protein>
<dbReference type="Gene3D" id="3.40.390.30">
    <property type="entry name" value="Metalloproteases ('zincins'), catalytic domain"/>
    <property type="match status" value="1"/>
</dbReference>
<accession>A0A1M6N5W0</accession>
<dbReference type="GO" id="GO:0004521">
    <property type="term" value="F:RNA endonuclease activity"/>
    <property type="evidence" value="ECO:0007669"/>
    <property type="project" value="UniProtKB-UniRule"/>
</dbReference>
<evidence type="ECO:0000313" key="11">
    <source>
        <dbReference type="Proteomes" id="UP000243547"/>
    </source>
</evidence>
<keyword evidence="7 9" id="KW-0378">Hydrolase</keyword>
<keyword evidence="9" id="KW-0963">Cytoplasm</keyword>
<evidence type="ECO:0000256" key="3">
    <source>
        <dbReference type="ARBA" id="ARBA00022552"/>
    </source>
</evidence>
<dbReference type="EMBL" id="FRAI01000009">
    <property type="protein sequence ID" value="SHJ91006.1"/>
    <property type="molecule type" value="Genomic_DNA"/>
</dbReference>
<proteinExistence type="inferred from homology"/>
<feature type="binding site" evidence="9">
    <location>
        <position position="119"/>
    </location>
    <ligand>
        <name>Zn(2+)</name>
        <dbReference type="ChEBI" id="CHEBI:29105"/>
        <note>catalytic</note>
    </ligand>
</feature>
<dbReference type="AlphaFoldDB" id="A0A1M6N5W0"/>
<dbReference type="GO" id="GO:0006364">
    <property type="term" value="P:rRNA processing"/>
    <property type="evidence" value="ECO:0007669"/>
    <property type="project" value="UniProtKB-UniRule"/>
</dbReference>